<dbReference type="EMBL" id="JBHSYQ010000003">
    <property type="protein sequence ID" value="MFC6997522.1"/>
    <property type="molecule type" value="Genomic_DNA"/>
</dbReference>
<dbReference type="InterPro" id="IPR036890">
    <property type="entry name" value="HATPase_C_sf"/>
</dbReference>
<evidence type="ECO:0000256" key="2">
    <source>
        <dbReference type="ARBA" id="ARBA00004370"/>
    </source>
</evidence>
<evidence type="ECO:0000256" key="5">
    <source>
        <dbReference type="ARBA" id="ARBA00022679"/>
    </source>
</evidence>
<feature type="domain" description="Histidine kinase" evidence="11">
    <location>
        <begin position="238"/>
        <end position="455"/>
    </location>
</feature>
<dbReference type="SUPFAM" id="SSF55874">
    <property type="entry name" value="ATPase domain of HSP90 chaperone/DNA topoisomerase II/histidine kinase"/>
    <property type="match status" value="1"/>
</dbReference>
<evidence type="ECO:0000256" key="3">
    <source>
        <dbReference type="ARBA" id="ARBA00012438"/>
    </source>
</evidence>
<accession>A0ABW2DHZ2</accession>
<dbReference type="EC" id="2.7.13.3" evidence="3"/>
<evidence type="ECO:0000259" key="12">
    <source>
        <dbReference type="PROSITE" id="PS50885"/>
    </source>
</evidence>
<feature type="transmembrane region" description="Helical" evidence="10">
    <location>
        <begin position="7"/>
        <end position="29"/>
    </location>
</feature>
<dbReference type="Gene3D" id="3.30.565.10">
    <property type="entry name" value="Histidine kinase-like ATPase, C-terminal domain"/>
    <property type="match status" value="1"/>
</dbReference>
<dbReference type="SUPFAM" id="SSF158472">
    <property type="entry name" value="HAMP domain-like"/>
    <property type="match status" value="1"/>
</dbReference>
<dbReference type="CDD" id="cd00082">
    <property type="entry name" value="HisKA"/>
    <property type="match status" value="1"/>
</dbReference>
<keyword evidence="6" id="KW-0547">Nucleotide-binding</keyword>
<comment type="caution">
    <text evidence="13">The sequence shown here is derived from an EMBL/GenBank/DDBJ whole genome shotgun (WGS) entry which is preliminary data.</text>
</comment>
<dbReference type="InterPro" id="IPR003594">
    <property type="entry name" value="HATPase_dom"/>
</dbReference>
<sequence length="459" mass="51687">MKIQTRATLLFSALTSLVILVFCGSIYLFTNHYAFEDFYRRLETRVIIASDLHLHLNSNTDKELVRQMRQAYLEKLPGEKEYLLEVPQETALETLQTSELPEPLLREALAKQSARYRANRTFYAGKLEQANDKTYLVVVSAHDPYWLEEVEKLYKFLLIGFLLSVGIVYVIGRKFTAHTFNPVREIIKNVQGISVENLNQRLEVDNNKDELAELAQTFNGMLTRLETAFETQNNFVSNASHELRTPLTIIKGEAELTLASAGLTSGQRQSLEVILHEADVLRDILTSLLGMAQSGFDGKKQNWEQVRIDELLWLVKESTSQLYPGCNIRLDFSQMPTEEELLLVYGNVNLLKLAIGNIVMNACKYSHNQEVVLSIQSEQTLVAVVVRDKGIGIPEQELPHIFVPFFRASNTSEFEGHGVGLPLSLNIVRLHKGSIVINTQVGAGTEIKVLLPTVEAAGQ</sequence>
<dbReference type="InterPro" id="IPR003661">
    <property type="entry name" value="HisK_dim/P_dom"/>
</dbReference>
<dbReference type="Gene3D" id="1.10.287.130">
    <property type="match status" value="1"/>
</dbReference>
<evidence type="ECO:0000256" key="8">
    <source>
        <dbReference type="ARBA" id="ARBA00022840"/>
    </source>
</evidence>
<evidence type="ECO:0000256" key="4">
    <source>
        <dbReference type="ARBA" id="ARBA00022553"/>
    </source>
</evidence>
<evidence type="ECO:0000259" key="11">
    <source>
        <dbReference type="PROSITE" id="PS50109"/>
    </source>
</evidence>
<feature type="transmembrane region" description="Helical" evidence="10">
    <location>
        <begin position="153"/>
        <end position="172"/>
    </location>
</feature>
<dbReference type="PANTHER" id="PTHR42878">
    <property type="entry name" value="TWO-COMPONENT HISTIDINE KINASE"/>
    <property type="match status" value="1"/>
</dbReference>
<keyword evidence="9" id="KW-0902">Two-component regulatory system</keyword>
<dbReference type="SMART" id="SM00304">
    <property type="entry name" value="HAMP"/>
    <property type="match status" value="1"/>
</dbReference>
<dbReference type="InterPro" id="IPR004358">
    <property type="entry name" value="Sig_transdc_His_kin-like_C"/>
</dbReference>
<keyword evidence="10" id="KW-1133">Transmembrane helix</keyword>
<dbReference type="Proteomes" id="UP001596405">
    <property type="component" value="Unassembled WGS sequence"/>
</dbReference>
<dbReference type="PROSITE" id="PS50109">
    <property type="entry name" value="HIS_KIN"/>
    <property type="match status" value="1"/>
</dbReference>
<keyword evidence="8" id="KW-0067">ATP-binding</keyword>
<keyword evidence="7 13" id="KW-0418">Kinase</keyword>
<name>A0ABW2DHZ2_9BACT</name>
<dbReference type="InterPro" id="IPR050351">
    <property type="entry name" value="BphY/WalK/GraS-like"/>
</dbReference>
<dbReference type="SMART" id="SM00387">
    <property type="entry name" value="HATPase_c"/>
    <property type="match status" value="1"/>
</dbReference>
<keyword evidence="10" id="KW-0812">Transmembrane</keyword>
<dbReference type="InterPro" id="IPR005467">
    <property type="entry name" value="His_kinase_dom"/>
</dbReference>
<keyword evidence="5" id="KW-0808">Transferase</keyword>
<dbReference type="PANTHER" id="PTHR42878:SF7">
    <property type="entry name" value="SENSOR HISTIDINE KINASE GLRK"/>
    <property type="match status" value="1"/>
</dbReference>
<comment type="catalytic activity">
    <reaction evidence="1">
        <text>ATP + protein L-histidine = ADP + protein N-phospho-L-histidine.</text>
        <dbReference type="EC" id="2.7.13.3"/>
    </reaction>
</comment>
<reference evidence="14" key="1">
    <citation type="journal article" date="2019" name="Int. J. Syst. Evol. Microbiol.">
        <title>The Global Catalogue of Microorganisms (GCM) 10K type strain sequencing project: providing services to taxonomists for standard genome sequencing and annotation.</title>
        <authorList>
            <consortium name="The Broad Institute Genomics Platform"/>
            <consortium name="The Broad Institute Genome Sequencing Center for Infectious Disease"/>
            <person name="Wu L."/>
            <person name="Ma J."/>
        </authorList>
    </citation>
    <scope>NUCLEOTIDE SEQUENCE [LARGE SCALE GENOMIC DNA]</scope>
    <source>
        <strain evidence="14">CGMCC 4.7393</strain>
    </source>
</reference>
<organism evidence="13 14">
    <name type="scientific">Rufibacter roseus</name>
    <dbReference type="NCBI Taxonomy" id="1567108"/>
    <lineage>
        <taxon>Bacteria</taxon>
        <taxon>Pseudomonadati</taxon>
        <taxon>Bacteroidota</taxon>
        <taxon>Cytophagia</taxon>
        <taxon>Cytophagales</taxon>
        <taxon>Hymenobacteraceae</taxon>
        <taxon>Rufibacter</taxon>
    </lineage>
</organism>
<dbReference type="Gene3D" id="6.10.340.10">
    <property type="match status" value="1"/>
</dbReference>
<keyword evidence="14" id="KW-1185">Reference proteome</keyword>
<feature type="domain" description="HAMP" evidence="12">
    <location>
        <begin position="177"/>
        <end position="230"/>
    </location>
</feature>
<dbReference type="Pfam" id="PF00672">
    <property type="entry name" value="HAMP"/>
    <property type="match status" value="1"/>
</dbReference>
<keyword evidence="10" id="KW-0472">Membrane</keyword>
<evidence type="ECO:0000256" key="1">
    <source>
        <dbReference type="ARBA" id="ARBA00000085"/>
    </source>
</evidence>
<dbReference type="PRINTS" id="PR00344">
    <property type="entry name" value="BCTRLSENSOR"/>
</dbReference>
<dbReference type="SMART" id="SM00388">
    <property type="entry name" value="HisKA"/>
    <property type="match status" value="1"/>
</dbReference>
<dbReference type="InterPro" id="IPR036097">
    <property type="entry name" value="HisK_dim/P_sf"/>
</dbReference>
<gene>
    <name evidence="13" type="ORF">ACFQHR_07795</name>
</gene>
<dbReference type="Pfam" id="PF00512">
    <property type="entry name" value="HisKA"/>
    <property type="match status" value="1"/>
</dbReference>
<dbReference type="Pfam" id="PF02518">
    <property type="entry name" value="HATPase_c"/>
    <property type="match status" value="1"/>
</dbReference>
<dbReference type="GO" id="GO:0016301">
    <property type="term" value="F:kinase activity"/>
    <property type="evidence" value="ECO:0007669"/>
    <property type="project" value="UniProtKB-KW"/>
</dbReference>
<evidence type="ECO:0000256" key="7">
    <source>
        <dbReference type="ARBA" id="ARBA00022777"/>
    </source>
</evidence>
<comment type="subcellular location">
    <subcellularLocation>
        <location evidence="2">Membrane</location>
    </subcellularLocation>
</comment>
<dbReference type="InterPro" id="IPR003660">
    <property type="entry name" value="HAMP_dom"/>
</dbReference>
<evidence type="ECO:0000256" key="10">
    <source>
        <dbReference type="SAM" id="Phobius"/>
    </source>
</evidence>
<dbReference type="PROSITE" id="PS50885">
    <property type="entry name" value="HAMP"/>
    <property type="match status" value="1"/>
</dbReference>
<evidence type="ECO:0000256" key="9">
    <source>
        <dbReference type="ARBA" id="ARBA00023012"/>
    </source>
</evidence>
<dbReference type="SUPFAM" id="SSF47384">
    <property type="entry name" value="Homodimeric domain of signal transducing histidine kinase"/>
    <property type="match status" value="1"/>
</dbReference>
<evidence type="ECO:0000256" key="6">
    <source>
        <dbReference type="ARBA" id="ARBA00022741"/>
    </source>
</evidence>
<keyword evidence="4" id="KW-0597">Phosphoprotein</keyword>
<evidence type="ECO:0000313" key="14">
    <source>
        <dbReference type="Proteomes" id="UP001596405"/>
    </source>
</evidence>
<dbReference type="CDD" id="cd00075">
    <property type="entry name" value="HATPase"/>
    <property type="match status" value="1"/>
</dbReference>
<evidence type="ECO:0000313" key="13">
    <source>
        <dbReference type="EMBL" id="MFC6997522.1"/>
    </source>
</evidence>
<proteinExistence type="predicted"/>
<protein>
    <recommendedName>
        <fullName evidence="3">histidine kinase</fullName>
        <ecNumber evidence="3">2.7.13.3</ecNumber>
    </recommendedName>
</protein>
<dbReference type="RefSeq" id="WP_066619202.1">
    <property type="nucleotide sequence ID" value="NZ_JBHSYQ010000003.1"/>
</dbReference>
<dbReference type="CDD" id="cd06225">
    <property type="entry name" value="HAMP"/>
    <property type="match status" value="1"/>
</dbReference>